<name>A0A4Z2JAU3_9TELE</name>
<dbReference type="AlphaFoldDB" id="A0A4Z2JAU3"/>
<accession>A0A4Z2JAU3</accession>
<reference evidence="1 2" key="1">
    <citation type="submission" date="2019-03" db="EMBL/GenBank/DDBJ databases">
        <title>First draft genome of Liparis tanakae, snailfish: a comprehensive survey of snailfish specific genes.</title>
        <authorList>
            <person name="Kim W."/>
            <person name="Song I."/>
            <person name="Jeong J.-H."/>
            <person name="Kim D."/>
            <person name="Kim S."/>
            <person name="Ryu S."/>
            <person name="Song J.Y."/>
            <person name="Lee S.K."/>
        </authorList>
    </citation>
    <scope>NUCLEOTIDE SEQUENCE [LARGE SCALE GENOMIC DNA]</scope>
    <source>
        <tissue evidence="1">Muscle</tissue>
    </source>
</reference>
<evidence type="ECO:0000313" key="2">
    <source>
        <dbReference type="Proteomes" id="UP000314294"/>
    </source>
</evidence>
<gene>
    <name evidence="1" type="ORF">EYF80_002432</name>
</gene>
<evidence type="ECO:0000313" key="1">
    <source>
        <dbReference type="EMBL" id="TNN87230.1"/>
    </source>
</evidence>
<proteinExistence type="predicted"/>
<keyword evidence="2" id="KW-1185">Reference proteome</keyword>
<sequence>MAEGGEGEDEIQFLRTMFEAAISASQEVDSAARPMHTLHMHLAAPLESQWSTMWTAAAPQKAKLRDERMARCDQCSVNASRK</sequence>
<organism evidence="1 2">
    <name type="scientific">Liparis tanakae</name>
    <name type="common">Tanaka's snailfish</name>
    <dbReference type="NCBI Taxonomy" id="230148"/>
    <lineage>
        <taxon>Eukaryota</taxon>
        <taxon>Metazoa</taxon>
        <taxon>Chordata</taxon>
        <taxon>Craniata</taxon>
        <taxon>Vertebrata</taxon>
        <taxon>Euteleostomi</taxon>
        <taxon>Actinopterygii</taxon>
        <taxon>Neopterygii</taxon>
        <taxon>Teleostei</taxon>
        <taxon>Neoteleostei</taxon>
        <taxon>Acanthomorphata</taxon>
        <taxon>Eupercaria</taxon>
        <taxon>Perciformes</taxon>
        <taxon>Cottioidei</taxon>
        <taxon>Cottales</taxon>
        <taxon>Liparidae</taxon>
        <taxon>Liparis</taxon>
    </lineage>
</organism>
<dbReference type="EMBL" id="SRLO01000011">
    <property type="protein sequence ID" value="TNN87230.1"/>
    <property type="molecule type" value="Genomic_DNA"/>
</dbReference>
<dbReference type="OrthoDB" id="8963490at2759"/>
<protein>
    <submittedName>
        <fullName evidence="1">Uncharacterized protein</fullName>
    </submittedName>
</protein>
<comment type="caution">
    <text evidence="1">The sequence shown here is derived from an EMBL/GenBank/DDBJ whole genome shotgun (WGS) entry which is preliminary data.</text>
</comment>
<dbReference type="Proteomes" id="UP000314294">
    <property type="component" value="Unassembled WGS sequence"/>
</dbReference>